<name>A0A1G6UTG7_9ACTN</name>
<accession>A0A1G6UTG7</accession>
<dbReference type="GO" id="GO:0046872">
    <property type="term" value="F:metal ion binding"/>
    <property type="evidence" value="ECO:0007669"/>
    <property type="project" value="InterPro"/>
</dbReference>
<protein>
    <submittedName>
        <fullName evidence="2">Mycothiol maleylpyruvate isomerase N-terminal domain-containing protein</fullName>
    </submittedName>
</protein>
<dbReference type="AlphaFoldDB" id="A0A1G6UTG7"/>
<evidence type="ECO:0000313" key="2">
    <source>
        <dbReference type="EMBL" id="SDD44581.1"/>
    </source>
</evidence>
<organism evidence="2 3">
    <name type="scientific">Nocardioides lianchengensis</name>
    <dbReference type="NCBI Taxonomy" id="1045774"/>
    <lineage>
        <taxon>Bacteria</taxon>
        <taxon>Bacillati</taxon>
        <taxon>Actinomycetota</taxon>
        <taxon>Actinomycetes</taxon>
        <taxon>Propionibacteriales</taxon>
        <taxon>Nocardioidaceae</taxon>
        <taxon>Nocardioides</taxon>
    </lineage>
</organism>
<dbReference type="STRING" id="1045774.SAMN05421872_10884"/>
<evidence type="ECO:0000259" key="1">
    <source>
        <dbReference type="Pfam" id="PF11716"/>
    </source>
</evidence>
<dbReference type="GO" id="GO:0016853">
    <property type="term" value="F:isomerase activity"/>
    <property type="evidence" value="ECO:0007669"/>
    <property type="project" value="UniProtKB-KW"/>
</dbReference>
<proteinExistence type="predicted"/>
<sequence>MPEARETYLEAAEAYADLVDRLPVDLGGPGAPGLGSWDLRALVGHTSRSLVTVSTYLAQPAEKVDVPSAAAYYLAIRHLTSGADVDERGRQAGLVLGDDPHGAVRRLLETVADDLVAAADEQLLTTLAGGMRLRDYLPTRTFELVVHGTDIAAAAALDWRPPADALAEAVALAAEIAVAAGDGVDVLRALTGRGGQVTVV</sequence>
<evidence type="ECO:0000313" key="3">
    <source>
        <dbReference type="Proteomes" id="UP000199034"/>
    </source>
</evidence>
<dbReference type="EMBL" id="FMZM01000008">
    <property type="protein sequence ID" value="SDD44581.1"/>
    <property type="molecule type" value="Genomic_DNA"/>
</dbReference>
<gene>
    <name evidence="2" type="ORF">SAMN05421872_10884</name>
</gene>
<dbReference type="InterPro" id="IPR034660">
    <property type="entry name" value="DinB/YfiT-like"/>
</dbReference>
<dbReference type="RefSeq" id="WP_090857818.1">
    <property type="nucleotide sequence ID" value="NZ_FMZM01000008.1"/>
</dbReference>
<dbReference type="Proteomes" id="UP000199034">
    <property type="component" value="Unassembled WGS sequence"/>
</dbReference>
<dbReference type="Gene3D" id="1.20.120.450">
    <property type="entry name" value="dinb family like domain"/>
    <property type="match status" value="1"/>
</dbReference>
<reference evidence="3" key="1">
    <citation type="submission" date="2016-10" db="EMBL/GenBank/DDBJ databases">
        <authorList>
            <person name="Varghese N."/>
            <person name="Submissions S."/>
        </authorList>
    </citation>
    <scope>NUCLEOTIDE SEQUENCE [LARGE SCALE GENOMIC DNA]</scope>
    <source>
        <strain evidence="3">CGMCC 4.6858</strain>
    </source>
</reference>
<keyword evidence="2" id="KW-0670">Pyruvate</keyword>
<feature type="domain" description="Mycothiol-dependent maleylpyruvate isomerase metal-binding" evidence="1">
    <location>
        <begin position="10"/>
        <end position="152"/>
    </location>
</feature>
<keyword evidence="2" id="KW-0413">Isomerase</keyword>
<dbReference type="Pfam" id="PF11716">
    <property type="entry name" value="MDMPI_N"/>
    <property type="match status" value="1"/>
</dbReference>
<dbReference type="InterPro" id="IPR024344">
    <property type="entry name" value="MDMPI_metal-binding"/>
</dbReference>
<keyword evidence="3" id="KW-1185">Reference proteome</keyword>
<dbReference type="OrthoDB" id="3292744at2"/>